<proteinExistence type="predicted"/>
<feature type="region of interest" description="Disordered" evidence="1">
    <location>
        <begin position="985"/>
        <end position="1012"/>
    </location>
</feature>
<protein>
    <submittedName>
        <fullName evidence="2">Uncharacterized protein</fullName>
    </submittedName>
</protein>
<keyword evidence="3" id="KW-1185">Reference proteome</keyword>
<feature type="region of interest" description="Disordered" evidence="1">
    <location>
        <begin position="261"/>
        <end position="329"/>
    </location>
</feature>
<feature type="region of interest" description="Disordered" evidence="1">
    <location>
        <begin position="1120"/>
        <end position="1140"/>
    </location>
</feature>
<evidence type="ECO:0000256" key="1">
    <source>
        <dbReference type="SAM" id="MobiDB-lite"/>
    </source>
</evidence>
<comment type="caution">
    <text evidence="2">The sequence shown here is derived from an EMBL/GenBank/DDBJ whole genome shotgun (WGS) entry which is preliminary data.</text>
</comment>
<name>A0AAD7M810_9AGAR</name>
<reference evidence="2" key="1">
    <citation type="submission" date="2023-03" db="EMBL/GenBank/DDBJ databases">
        <title>Massive genome expansion in bonnet fungi (Mycena s.s.) driven by repeated elements and novel gene families across ecological guilds.</title>
        <authorList>
            <consortium name="Lawrence Berkeley National Laboratory"/>
            <person name="Harder C.B."/>
            <person name="Miyauchi S."/>
            <person name="Viragh M."/>
            <person name="Kuo A."/>
            <person name="Thoen E."/>
            <person name="Andreopoulos B."/>
            <person name="Lu D."/>
            <person name="Skrede I."/>
            <person name="Drula E."/>
            <person name="Henrissat B."/>
            <person name="Morin E."/>
            <person name="Kohler A."/>
            <person name="Barry K."/>
            <person name="LaButti K."/>
            <person name="Morin E."/>
            <person name="Salamov A."/>
            <person name="Lipzen A."/>
            <person name="Mereny Z."/>
            <person name="Hegedus B."/>
            <person name="Baldrian P."/>
            <person name="Stursova M."/>
            <person name="Weitz H."/>
            <person name="Taylor A."/>
            <person name="Grigoriev I.V."/>
            <person name="Nagy L.G."/>
            <person name="Martin F."/>
            <person name="Kauserud H."/>
        </authorList>
    </citation>
    <scope>NUCLEOTIDE SEQUENCE</scope>
    <source>
        <strain evidence="2">CBHHK182m</strain>
    </source>
</reference>
<dbReference type="Proteomes" id="UP001215598">
    <property type="component" value="Unassembled WGS sequence"/>
</dbReference>
<organism evidence="2 3">
    <name type="scientific">Mycena metata</name>
    <dbReference type="NCBI Taxonomy" id="1033252"/>
    <lineage>
        <taxon>Eukaryota</taxon>
        <taxon>Fungi</taxon>
        <taxon>Dikarya</taxon>
        <taxon>Basidiomycota</taxon>
        <taxon>Agaricomycotina</taxon>
        <taxon>Agaricomycetes</taxon>
        <taxon>Agaricomycetidae</taxon>
        <taxon>Agaricales</taxon>
        <taxon>Marasmiineae</taxon>
        <taxon>Mycenaceae</taxon>
        <taxon>Mycena</taxon>
    </lineage>
</organism>
<dbReference type="AlphaFoldDB" id="A0AAD7M810"/>
<feature type="region of interest" description="Disordered" evidence="1">
    <location>
        <begin position="887"/>
        <end position="907"/>
    </location>
</feature>
<feature type="compositionally biased region" description="Polar residues" evidence="1">
    <location>
        <begin position="313"/>
        <end position="322"/>
    </location>
</feature>
<evidence type="ECO:0000313" key="3">
    <source>
        <dbReference type="Proteomes" id="UP001215598"/>
    </source>
</evidence>
<dbReference type="EMBL" id="JARKIB010000477">
    <property type="protein sequence ID" value="KAJ7705173.1"/>
    <property type="molecule type" value="Genomic_DNA"/>
</dbReference>
<feature type="region of interest" description="Disordered" evidence="1">
    <location>
        <begin position="1"/>
        <end position="128"/>
    </location>
</feature>
<feature type="compositionally biased region" description="Polar residues" evidence="1">
    <location>
        <begin position="119"/>
        <end position="128"/>
    </location>
</feature>
<sequence>MSEKRSRSLSPNSEDSGVRRVFKRTVQAIRRSLSPPLPLPKLKKLKRKFVGSDSEPETNDRPDPPPAPQRPEGGRPAHTERGARTDAAPPAKLTGLVAPQTPPKRKKKKRAKREDLPQNFLSPQSGRIAAFTTQKPIHFAFESPPKPEKKPGKPTEGSRKLGINQTTRRSEDGWVSAGACLTVEAYKRFDSWKNDYQPKHYYYGKSIKLIHLGNPCDREQDIRARQWILAWDTPDRNQPPDLVNKRVPVFKVVYHCSGHCRHGKDSDDDSAPPPAEDDDGEAPDVDADGYADVDSDSSLSESTGKSKAKPDLQSLSVNSMTGSARKMKAPAKMLKSMQAEVYSDDLSKLYFFQQHQHPETLTQYLESSHYIRQCTLEMARTLGLSAASIKRRLLHLFDEDKTPSYRRPNATQVNNIVNNARRKERLLSDPLLSIGAFAELNPDKVFRYTEPNYETDPPRQFSTGIHHPYGTQAMLLGAWEHGVGLDSTYRHMNENRAPLTIMITLDEKGRMVPGIFTFMFSVVTLLLTDEILIGFAYLSSDTTVETQVTFLKETKKLVEKMALDLVDGRVEVAEGLKGHTDALMKQAHLVVKNGWKPAFFMIDKYRASKFAIRQERLYDFLRTVFPGIIIRICQFHVMQAILRWERDNAVVGEAQARPTLDIRRKHQLLWAVREIQRCRDPAQWQEYLDQFRQRLEWITEGSRNSAQTLWDYFEANWFCDEWRELWTDMGLPADQNRDGMLSTNNWTERAFKTFNQVFLGNRNNKSIYRLVLILANEWFQYYQAWEPRKQLDTKIFKINAEGHRIWSCEGAVQSFVLENGNTAWRCFDFRVIFLDSLEVNALKVDASNFGLPPHIHPPTRRSPATSAQAAELSLLLPHRDSVQDILSESPSSALDTPGRCGSERSCSRPVESDLCRKLSLPVFLLLFADVWSLCVGSRRRHTERGGQYDGVAGTPAPCSSSAPALLRMASRQARCLDGMIRPRPRVAPRDARAPHAPPYDVATSLHPPDSTASLTASEPYDFGIPALCVNSLPPVPAMSQIHPRDVAAHGGLARYSQVVGFSSTARRVQPFLHLYDRSRRSVLKLCDTATRIGASGDLARARPPCKHLIPVSGAVMFAPSPPPSVTASPRPSASALNSARARATLTAASTGCESGVPP</sequence>
<feature type="compositionally biased region" description="Acidic residues" evidence="1">
    <location>
        <begin position="266"/>
        <end position="295"/>
    </location>
</feature>
<feature type="compositionally biased region" description="Polar residues" evidence="1">
    <location>
        <begin position="296"/>
        <end position="305"/>
    </location>
</feature>
<accession>A0AAD7M810</accession>
<feature type="compositionally biased region" description="Low complexity" evidence="1">
    <location>
        <begin position="1125"/>
        <end position="1140"/>
    </location>
</feature>
<gene>
    <name evidence="2" type="ORF">B0H16DRAFT_1482395</name>
</gene>
<feature type="compositionally biased region" description="Basic and acidic residues" evidence="1">
    <location>
        <begin position="72"/>
        <end position="84"/>
    </location>
</feature>
<feature type="compositionally biased region" description="Basic and acidic residues" evidence="1">
    <location>
        <begin position="145"/>
        <end position="159"/>
    </location>
</feature>
<feature type="region of interest" description="Disordered" evidence="1">
    <location>
        <begin position="140"/>
        <end position="160"/>
    </location>
</feature>
<evidence type="ECO:0000313" key="2">
    <source>
        <dbReference type="EMBL" id="KAJ7705173.1"/>
    </source>
</evidence>